<dbReference type="Gene3D" id="3.30.465.10">
    <property type="match status" value="1"/>
</dbReference>
<dbReference type="Proteomes" id="UP000190162">
    <property type="component" value="Unassembled WGS sequence"/>
</dbReference>
<dbReference type="Pfam" id="PF02913">
    <property type="entry name" value="FAD-oxidase_C"/>
    <property type="match status" value="1"/>
</dbReference>
<dbReference type="RefSeq" id="WP_078753538.1">
    <property type="nucleotide sequence ID" value="NZ_FUXU01000050.1"/>
</dbReference>
<dbReference type="PANTHER" id="PTHR42934:SF1">
    <property type="entry name" value="GLYCOLATE OXIDASE SUBUNIT GLCD"/>
    <property type="match status" value="1"/>
</dbReference>
<keyword evidence="2" id="KW-0285">Flavoprotein</keyword>
<dbReference type="Gene3D" id="3.30.70.2190">
    <property type="match status" value="1"/>
</dbReference>
<dbReference type="AlphaFoldDB" id="A0A1T4V6E5"/>
<dbReference type="PROSITE" id="PS51387">
    <property type="entry name" value="FAD_PCMH"/>
    <property type="match status" value="1"/>
</dbReference>
<name>A0A1T4V6E5_9GAMM</name>
<dbReference type="InterPro" id="IPR036318">
    <property type="entry name" value="FAD-bd_PCMH-like_sf"/>
</dbReference>
<dbReference type="PANTHER" id="PTHR42934">
    <property type="entry name" value="GLYCOLATE OXIDASE SUBUNIT GLCD"/>
    <property type="match status" value="1"/>
</dbReference>
<sequence>METMLYQSLIDVVGAEFVIADKETMRPYECDGLSVYTALPDYVVLPANTNEVMAVISLCFQMNISVVARGPGTGLSAGALPLKGGILLSLARFNRILSIDTDNGVAHVQPGVRNLAISEAASPHGLYYAPDPSSQIACSIGGNVAENAGGVHCLKYGLTVHNIVSLVIVTAEGKRINIGAASADIAGFDLIALLTGSEGMLGIVTEMKVKLLPTPNIAKVVLVGFDCIEKAANAVNDVISQGIIPAGLEMMDGYAIKAAEDFANAGYPTDAEALLLCELDGDEEEVKQQIEAVTQIFQQGGATYLRVSTNEAERALIWKGRKSAFPAVGRISPDYYCMDGTIPRRELANVLTKIHQLSRYYGLRVANVFHAGDGNLHPLILFDANVPGELEKTETFGADILKACVEAGGCITGEHSVGIEKINEMHHQFSDAELEQFHRIKRAMDPKEILNPGKGIPQPKHCQEHRTLMMSKGSHHE</sequence>
<dbReference type="Gene3D" id="1.10.45.10">
    <property type="entry name" value="Vanillyl-alcohol Oxidase, Chain A, domain 4"/>
    <property type="match status" value="1"/>
</dbReference>
<dbReference type="Gene3D" id="3.30.43.10">
    <property type="entry name" value="Uridine Diphospho-n-acetylenolpyruvylglucosamine Reductase, domain 2"/>
    <property type="match status" value="1"/>
</dbReference>
<keyword evidence="3" id="KW-0274">FAD</keyword>
<dbReference type="InterPro" id="IPR016167">
    <property type="entry name" value="FAD-bd_PCMH_sub1"/>
</dbReference>
<evidence type="ECO:0000259" key="5">
    <source>
        <dbReference type="PROSITE" id="PS51387"/>
    </source>
</evidence>
<accession>A0A1T4V6E5</accession>
<dbReference type="InterPro" id="IPR006094">
    <property type="entry name" value="Oxid_FAD_bind_N"/>
</dbReference>
<gene>
    <name evidence="6" type="ORF">SAMN02745132_03314</name>
</gene>
<evidence type="ECO:0000313" key="6">
    <source>
        <dbReference type="EMBL" id="SKA60538.1"/>
    </source>
</evidence>
<evidence type="ECO:0000256" key="4">
    <source>
        <dbReference type="ARBA" id="ARBA00023002"/>
    </source>
</evidence>
<reference evidence="7" key="1">
    <citation type="submission" date="2017-02" db="EMBL/GenBank/DDBJ databases">
        <authorList>
            <person name="Varghese N."/>
            <person name="Submissions S."/>
        </authorList>
    </citation>
    <scope>NUCLEOTIDE SEQUENCE [LARGE SCALE GENOMIC DNA]</scope>
    <source>
        <strain evidence="7">DSM 22720</strain>
    </source>
</reference>
<organism evidence="6 7">
    <name type="scientific">Enterovibrio nigricans DSM 22720</name>
    <dbReference type="NCBI Taxonomy" id="1121868"/>
    <lineage>
        <taxon>Bacteria</taxon>
        <taxon>Pseudomonadati</taxon>
        <taxon>Pseudomonadota</taxon>
        <taxon>Gammaproteobacteria</taxon>
        <taxon>Vibrionales</taxon>
        <taxon>Vibrionaceae</taxon>
        <taxon>Enterovibrio</taxon>
    </lineage>
</organism>
<dbReference type="InterPro" id="IPR051914">
    <property type="entry name" value="FAD-linked_OxidoTrans_Type4"/>
</dbReference>
<comment type="cofactor">
    <cofactor evidence="1">
        <name>FAD</name>
        <dbReference type="ChEBI" id="CHEBI:57692"/>
    </cofactor>
</comment>
<dbReference type="InterPro" id="IPR016166">
    <property type="entry name" value="FAD-bd_PCMH"/>
</dbReference>
<evidence type="ECO:0000256" key="2">
    <source>
        <dbReference type="ARBA" id="ARBA00022630"/>
    </source>
</evidence>
<dbReference type="Gene3D" id="3.30.70.2740">
    <property type="match status" value="1"/>
</dbReference>
<feature type="domain" description="FAD-binding PCMH-type" evidence="5">
    <location>
        <begin position="36"/>
        <end position="214"/>
    </location>
</feature>
<dbReference type="GO" id="GO:0071949">
    <property type="term" value="F:FAD binding"/>
    <property type="evidence" value="ECO:0007669"/>
    <property type="project" value="InterPro"/>
</dbReference>
<evidence type="ECO:0000313" key="7">
    <source>
        <dbReference type="Proteomes" id="UP000190162"/>
    </source>
</evidence>
<keyword evidence="7" id="KW-1185">Reference proteome</keyword>
<dbReference type="InterPro" id="IPR004113">
    <property type="entry name" value="FAD-bd_oxidored_4_C"/>
</dbReference>
<dbReference type="GO" id="GO:0016491">
    <property type="term" value="F:oxidoreductase activity"/>
    <property type="evidence" value="ECO:0007669"/>
    <property type="project" value="UniProtKB-KW"/>
</dbReference>
<protein>
    <submittedName>
        <fullName evidence="6">Glycolate oxidase</fullName>
    </submittedName>
</protein>
<dbReference type="Pfam" id="PF01565">
    <property type="entry name" value="FAD_binding_4"/>
    <property type="match status" value="1"/>
</dbReference>
<evidence type="ECO:0000256" key="1">
    <source>
        <dbReference type="ARBA" id="ARBA00001974"/>
    </source>
</evidence>
<dbReference type="InterPro" id="IPR016169">
    <property type="entry name" value="FAD-bd_PCMH_sub2"/>
</dbReference>
<proteinExistence type="predicted"/>
<dbReference type="OrthoDB" id="9811557at2"/>
<evidence type="ECO:0000256" key="3">
    <source>
        <dbReference type="ARBA" id="ARBA00022827"/>
    </source>
</evidence>
<dbReference type="InterPro" id="IPR016171">
    <property type="entry name" value="Vanillyl_alc_oxidase_C-sub2"/>
</dbReference>
<dbReference type="SUPFAM" id="SSF56176">
    <property type="entry name" value="FAD-binding/transporter-associated domain-like"/>
    <property type="match status" value="1"/>
</dbReference>
<dbReference type="SUPFAM" id="SSF55103">
    <property type="entry name" value="FAD-linked oxidases, C-terminal domain"/>
    <property type="match status" value="1"/>
</dbReference>
<dbReference type="EMBL" id="FUXU01000050">
    <property type="protein sequence ID" value="SKA60538.1"/>
    <property type="molecule type" value="Genomic_DNA"/>
</dbReference>
<keyword evidence="4" id="KW-0560">Oxidoreductase</keyword>
<dbReference type="InterPro" id="IPR016164">
    <property type="entry name" value="FAD-linked_Oxase-like_C"/>
</dbReference>